<feature type="signal peptide" evidence="2">
    <location>
        <begin position="1"/>
        <end position="33"/>
    </location>
</feature>
<gene>
    <name evidence="5" type="ORF">SAMN04490203_2580</name>
    <name evidence="4" type="ORF">TU78_14470</name>
</gene>
<evidence type="ECO:0000256" key="2">
    <source>
        <dbReference type="SAM" id="SignalP"/>
    </source>
</evidence>
<dbReference type="EMBL" id="JYLA01000005">
    <property type="protein sequence ID" value="KMM84417.1"/>
    <property type="molecule type" value="Genomic_DNA"/>
</dbReference>
<dbReference type="InterPro" id="IPR003991">
    <property type="entry name" value="Pertactin_virulence_factor"/>
</dbReference>
<sequence>MSATNLFNLTPLASAMKYIVLAQFLVIAQQAVAGPIINDDVVIDQNTPPDSYTLNTQATLTANNASTWNIRAQNGSTVNLNSSSVTTNGSGTALELFNSSGVINNSRISGATAGMLLGFTATGTGSTAEVNNSVISGGSRGVHISARSNLTLNNSDVVGTDANGIGLLMFDGTASATGGSIVGGMTGIVVRDDPSEAGGSRLELNGTRVEGQEGSAILVQGGAADIFVGNGASLTGGNGALLEVKSNGSANFTASDSATQLVGDVIVENGSTADVTLTRGASLTGRLENLSALAVNDSAKWVMVGNGEVANLAMDGGAIQFGSPSEFYQLSVGNLSGSGTFIMDADFTTGQVDTLNVTGTATGAHKVLMGSSGADPTADGQVPVIHIAAGDATFSLLNGAVDLGAYSYDLIQQGNNDWYLNTASRVISPGTQSVMALFNAAPSVWYGELSTLRSRMGEVRMDHGKAGAWSRAYGNKFDVSASSGLAYQQTQQGLSLGADAPLPVGDGQWLVGLMAGYSTSDLDMSRGTSGTVDSYYAGAYTTWMDEQSGYYLDGVLKFNRFQNESRVQLSDGQQTKGSFDNNGIGASLEVGRHIKLDDGYFVEPYTQLSGVIIQGKDYDLDNGLKAEGDRTRSLLGKVGATAGRNFTLDDGTVLQPYVRAAYVHEFANNNEVQVNSNVFNNDLSGSRGELGAGLAMTLTDKVSVHADFDYSNGDKIEQPWGANIGMRYSW</sequence>
<feature type="chain" id="PRO_5005276121" evidence="2">
    <location>
        <begin position="34"/>
        <end position="730"/>
    </location>
</feature>
<dbReference type="Proteomes" id="UP000183155">
    <property type="component" value="Unassembled WGS sequence"/>
</dbReference>
<evidence type="ECO:0000313" key="6">
    <source>
        <dbReference type="Proteomes" id="UP000036395"/>
    </source>
</evidence>
<evidence type="ECO:0000313" key="5">
    <source>
        <dbReference type="EMBL" id="SEC52552.1"/>
    </source>
</evidence>
<dbReference type="InterPro" id="IPR005546">
    <property type="entry name" value="Autotransporte_beta"/>
</dbReference>
<dbReference type="SMART" id="SM00869">
    <property type="entry name" value="Autotransporter"/>
    <property type="match status" value="1"/>
</dbReference>
<protein>
    <submittedName>
        <fullName evidence="4">Membrane protein</fullName>
    </submittedName>
    <submittedName>
        <fullName evidence="5">Outer membrane autotransporter barrel domain-containing protein</fullName>
    </submittedName>
</protein>
<dbReference type="PANTHER" id="PTHR35037:SF7">
    <property type="entry name" value="AUTOTRANSPORTER"/>
    <property type="match status" value="1"/>
</dbReference>
<dbReference type="NCBIfam" id="TIGR01414">
    <property type="entry name" value="autotrans_barl"/>
    <property type="match status" value="1"/>
</dbReference>
<dbReference type="Pfam" id="PF03797">
    <property type="entry name" value="Autotransporter"/>
    <property type="match status" value="1"/>
</dbReference>
<dbReference type="InterPro" id="IPR036709">
    <property type="entry name" value="Autotransporte_beta_dom_sf"/>
</dbReference>
<dbReference type="InterPro" id="IPR004899">
    <property type="entry name" value="Pertactin_central"/>
</dbReference>
<dbReference type="Proteomes" id="UP000036395">
    <property type="component" value="Unassembled WGS sequence"/>
</dbReference>
<evidence type="ECO:0000313" key="4">
    <source>
        <dbReference type="EMBL" id="KMM84417.1"/>
    </source>
</evidence>
<dbReference type="STRING" id="47884.SAMN04490203_2580"/>
<dbReference type="OrthoDB" id="6056869at2"/>
<dbReference type="PROSITE" id="PS51208">
    <property type="entry name" value="AUTOTRANSPORTER"/>
    <property type="match status" value="1"/>
</dbReference>
<dbReference type="SUPFAM" id="SSF51126">
    <property type="entry name" value="Pectin lyase-like"/>
    <property type="match status" value="1"/>
</dbReference>
<dbReference type="PATRIC" id="fig|47884.3.peg.3354"/>
<dbReference type="InterPro" id="IPR006315">
    <property type="entry name" value="OM_autotransptr_brl_dom"/>
</dbReference>
<dbReference type="Pfam" id="PF03212">
    <property type="entry name" value="Pertactin"/>
    <property type="match status" value="1"/>
</dbReference>
<keyword evidence="1 2" id="KW-0732">Signal</keyword>
<reference evidence="4 6" key="1">
    <citation type="submission" date="2015-02" db="EMBL/GenBank/DDBJ databases">
        <title>Pseudomonas helleri sp. nov. and Pseudomonas weihenstephanensis sp. nov., isolated from raw cows milk.</title>
        <authorList>
            <person name="von Neubeck M."/>
            <person name="Huptas C."/>
            <person name="Wenning M."/>
            <person name="Scherer S."/>
        </authorList>
    </citation>
    <scope>NUCLEOTIDE SEQUENCE [LARGE SCALE GENOMIC DNA]</scope>
    <source>
        <strain evidence="4 6">DSM 21104</strain>
    </source>
</reference>
<dbReference type="InterPro" id="IPR051551">
    <property type="entry name" value="Autotransporter_adhesion"/>
</dbReference>
<comment type="caution">
    <text evidence="4">The sequence shown here is derived from an EMBL/GenBank/DDBJ whole genome shotgun (WGS) entry which is preliminary data.</text>
</comment>
<accession>A0A0J6JKS3</accession>
<dbReference type="CDD" id="cd01343">
    <property type="entry name" value="PL1_Passenger_AT"/>
    <property type="match status" value="1"/>
</dbReference>
<proteinExistence type="predicted"/>
<dbReference type="PRINTS" id="PR01484">
    <property type="entry name" value="PRTACTNFAMLY"/>
</dbReference>
<dbReference type="Gene3D" id="2.160.20.20">
    <property type="match status" value="1"/>
</dbReference>
<dbReference type="Gene3D" id="2.40.128.130">
    <property type="entry name" value="Autotransporter beta-domain"/>
    <property type="match status" value="1"/>
</dbReference>
<name>A0A0J6JKS3_PSETA</name>
<dbReference type="InterPro" id="IPR011050">
    <property type="entry name" value="Pectin_lyase_fold/virulence"/>
</dbReference>
<dbReference type="GO" id="GO:0019867">
    <property type="term" value="C:outer membrane"/>
    <property type="evidence" value="ECO:0007669"/>
    <property type="project" value="InterPro"/>
</dbReference>
<dbReference type="SUPFAM" id="SSF103515">
    <property type="entry name" value="Autotransporter"/>
    <property type="match status" value="1"/>
</dbReference>
<dbReference type="AlphaFoldDB" id="A0A0J6JKS3"/>
<feature type="domain" description="Autotransporter" evidence="3">
    <location>
        <begin position="461"/>
        <end position="730"/>
    </location>
</feature>
<dbReference type="InterPro" id="IPR012332">
    <property type="entry name" value="Autotransporter_pectin_lyase_C"/>
</dbReference>
<evidence type="ECO:0000313" key="7">
    <source>
        <dbReference type="Proteomes" id="UP000183155"/>
    </source>
</evidence>
<keyword evidence="7" id="KW-1185">Reference proteome</keyword>
<organism evidence="4 6">
    <name type="scientific">Pseudomonas taetrolens</name>
    <dbReference type="NCBI Taxonomy" id="47884"/>
    <lineage>
        <taxon>Bacteria</taxon>
        <taxon>Pseudomonadati</taxon>
        <taxon>Pseudomonadota</taxon>
        <taxon>Gammaproteobacteria</taxon>
        <taxon>Pseudomonadales</taxon>
        <taxon>Pseudomonadaceae</taxon>
        <taxon>Pseudomonas</taxon>
    </lineage>
</organism>
<dbReference type="PANTHER" id="PTHR35037">
    <property type="entry name" value="C-TERMINAL REGION OF AIDA-LIKE PROTEIN"/>
    <property type="match status" value="1"/>
</dbReference>
<evidence type="ECO:0000256" key="1">
    <source>
        <dbReference type="ARBA" id="ARBA00022729"/>
    </source>
</evidence>
<dbReference type="RefSeq" id="WP_048382192.1">
    <property type="nucleotide sequence ID" value="NZ_FNRS01000001.1"/>
</dbReference>
<reference evidence="5 7" key="2">
    <citation type="submission" date="2016-10" db="EMBL/GenBank/DDBJ databases">
        <authorList>
            <person name="Varghese N."/>
            <person name="Submissions S."/>
        </authorList>
    </citation>
    <scope>NUCLEOTIDE SEQUENCE [LARGE SCALE GENOMIC DNA]</scope>
    <source>
        <strain evidence="5 7">BS3652</strain>
    </source>
</reference>
<dbReference type="EMBL" id="FNRS01000001">
    <property type="protein sequence ID" value="SEC52552.1"/>
    <property type="molecule type" value="Genomic_DNA"/>
</dbReference>
<evidence type="ECO:0000259" key="3">
    <source>
        <dbReference type="PROSITE" id="PS51208"/>
    </source>
</evidence>